<proteinExistence type="predicted"/>
<dbReference type="RefSeq" id="WP_203923844.1">
    <property type="nucleotide sequence ID" value="NZ_BONZ01000096.1"/>
</dbReference>
<accession>A0A8J3R2N4</accession>
<dbReference type="AlphaFoldDB" id="A0A8J3R2N4"/>
<comment type="caution">
    <text evidence="1">The sequence shown here is derived from an EMBL/GenBank/DDBJ whole genome shotgun (WGS) entry which is preliminary data.</text>
</comment>
<protein>
    <submittedName>
        <fullName evidence="1">Uncharacterized protein</fullName>
    </submittedName>
</protein>
<gene>
    <name evidence="1" type="ORF">Raf01_85890</name>
</gene>
<keyword evidence="2" id="KW-1185">Reference proteome</keyword>
<evidence type="ECO:0000313" key="2">
    <source>
        <dbReference type="Proteomes" id="UP000642748"/>
    </source>
</evidence>
<sequence>MLTEETQQGPFFLEELGRKHLGALYCYHQDRVERLEVRDRLAALAQERSTTIRDLVGALANAEPTAAERSAQMEENVAVLREGFGVELVDDDLDAGRAFWRSVADRSVAGK</sequence>
<dbReference type="EMBL" id="BONZ01000096">
    <property type="protein sequence ID" value="GIH20417.1"/>
    <property type="molecule type" value="Genomic_DNA"/>
</dbReference>
<dbReference type="Proteomes" id="UP000642748">
    <property type="component" value="Unassembled WGS sequence"/>
</dbReference>
<evidence type="ECO:0000313" key="1">
    <source>
        <dbReference type="EMBL" id="GIH20417.1"/>
    </source>
</evidence>
<name>A0A8J3R2N4_9ACTN</name>
<reference evidence="1" key="1">
    <citation type="submission" date="2021-01" db="EMBL/GenBank/DDBJ databases">
        <title>Whole genome shotgun sequence of Rugosimonospora africana NBRC 104875.</title>
        <authorList>
            <person name="Komaki H."/>
            <person name="Tamura T."/>
        </authorList>
    </citation>
    <scope>NUCLEOTIDE SEQUENCE</scope>
    <source>
        <strain evidence="1">NBRC 104875</strain>
    </source>
</reference>
<organism evidence="1 2">
    <name type="scientific">Rugosimonospora africana</name>
    <dbReference type="NCBI Taxonomy" id="556532"/>
    <lineage>
        <taxon>Bacteria</taxon>
        <taxon>Bacillati</taxon>
        <taxon>Actinomycetota</taxon>
        <taxon>Actinomycetes</taxon>
        <taxon>Micromonosporales</taxon>
        <taxon>Micromonosporaceae</taxon>
        <taxon>Rugosimonospora</taxon>
    </lineage>
</organism>